<keyword evidence="3" id="KW-1185">Reference proteome</keyword>
<reference evidence="3" key="1">
    <citation type="journal article" date="2019" name="Int. J. Syst. Evol. Microbiol.">
        <title>The Global Catalogue of Microorganisms (GCM) 10K type strain sequencing project: providing services to taxonomists for standard genome sequencing and annotation.</title>
        <authorList>
            <consortium name="The Broad Institute Genomics Platform"/>
            <consortium name="The Broad Institute Genome Sequencing Center for Infectious Disease"/>
            <person name="Wu L."/>
            <person name="Ma J."/>
        </authorList>
    </citation>
    <scope>NUCLEOTIDE SEQUENCE [LARGE SCALE GENOMIC DNA]</scope>
    <source>
        <strain evidence="3">CGMCC 1.15341</strain>
    </source>
</reference>
<dbReference type="Proteomes" id="UP000629025">
    <property type="component" value="Unassembled WGS sequence"/>
</dbReference>
<dbReference type="Pfam" id="PF09361">
    <property type="entry name" value="Phasin_2"/>
    <property type="match status" value="1"/>
</dbReference>
<evidence type="ECO:0000313" key="3">
    <source>
        <dbReference type="Proteomes" id="UP000629025"/>
    </source>
</evidence>
<protein>
    <recommendedName>
        <fullName evidence="1">Phasin domain-containing protein</fullName>
    </recommendedName>
</protein>
<evidence type="ECO:0000313" key="2">
    <source>
        <dbReference type="EMBL" id="GGB90941.1"/>
    </source>
</evidence>
<dbReference type="RefSeq" id="WP_188747149.1">
    <property type="nucleotide sequence ID" value="NZ_BMIJ01000003.1"/>
</dbReference>
<organism evidence="2 3">
    <name type="scientific">Marinobacterium zhoushanense</name>
    <dbReference type="NCBI Taxonomy" id="1679163"/>
    <lineage>
        <taxon>Bacteria</taxon>
        <taxon>Pseudomonadati</taxon>
        <taxon>Pseudomonadota</taxon>
        <taxon>Gammaproteobacteria</taxon>
        <taxon>Oceanospirillales</taxon>
        <taxon>Oceanospirillaceae</taxon>
        <taxon>Marinobacterium</taxon>
    </lineage>
</organism>
<dbReference type="EMBL" id="BMIJ01000003">
    <property type="protein sequence ID" value="GGB90941.1"/>
    <property type="molecule type" value="Genomic_DNA"/>
</dbReference>
<sequence length="139" mass="15776">MLQRNINDSTTIQEVHTMYEEIKDQMKPVMDMAEINKKTTEKLIALQSQYVSDFVNSSLSQMKALSTTKEPKAAFEAQVKYLKEVEAKLTDVAEKEMAALTEAKEELTSIIEKAASELSTSPYFAELQKFMKPMDIKAK</sequence>
<proteinExistence type="predicted"/>
<name>A0ABQ1K8G9_9GAMM</name>
<accession>A0ABQ1K8G9</accession>
<comment type="caution">
    <text evidence="2">The sequence shown here is derived from an EMBL/GenBank/DDBJ whole genome shotgun (WGS) entry which is preliminary data.</text>
</comment>
<evidence type="ECO:0000259" key="1">
    <source>
        <dbReference type="Pfam" id="PF09361"/>
    </source>
</evidence>
<gene>
    <name evidence="2" type="ORF">GCM10011352_16220</name>
</gene>
<feature type="domain" description="Phasin" evidence="1">
    <location>
        <begin position="22"/>
        <end position="113"/>
    </location>
</feature>
<dbReference type="InterPro" id="IPR018968">
    <property type="entry name" value="Phasin"/>
</dbReference>